<dbReference type="AlphaFoldDB" id="A0A953JBS6"/>
<gene>
    <name evidence="1" type="ORF">K8I29_12780</name>
</gene>
<proteinExistence type="predicted"/>
<dbReference type="SUPFAM" id="SSF56935">
    <property type="entry name" value="Porins"/>
    <property type="match status" value="1"/>
</dbReference>
<accession>A0A953JBS6</accession>
<sequence length="260" mass="28955">MTPSSASPFVFVLLLFLPTLLFLTGEASSGEVSFDLEARGVYEDNLSGSAVDAEKQGDFYTILGASFSLDTQTESAYSLFLRGDAARYLYRRYSDLNASTLGIAAGITRNFGYSLAASLSLKSRIRDFPGGQRDGRAYGGALALRHRISFRHWMTGEYEYERNSAGADIYSYKGHRAGAVLGSFLTRRVVLQLGYSFLTRKYEDEFRTRTVFHTLSSGISRQVAEDLYVQAEYHRQFISSNAPETGHSNNIYSLGILYSF</sequence>
<organism evidence="1 2">
    <name type="scientific">Candidatus Nitrobium versatile</name>
    <dbReference type="NCBI Taxonomy" id="2884831"/>
    <lineage>
        <taxon>Bacteria</taxon>
        <taxon>Pseudomonadati</taxon>
        <taxon>Nitrospirota</taxon>
        <taxon>Nitrospiria</taxon>
        <taxon>Nitrospirales</taxon>
        <taxon>Nitrospiraceae</taxon>
        <taxon>Candidatus Nitrobium</taxon>
    </lineage>
</organism>
<reference evidence="1" key="1">
    <citation type="journal article" date="2021" name="bioRxiv">
        <title>Unraveling nitrogen, sulfur and carbon metabolic pathways and microbial community transcriptional responses to substrate deprivation and toxicity stresses in a bioreactor mimicking anoxic brackish coastal sediment conditions.</title>
        <authorList>
            <person name="Martins P.D."/>
            <person name="Echeveste M.J."/>
            <person name="Arshad A."/>
            <person name="Kurth J."/>
            <person name="Ouboter H."/>
            <person name="Jetten M.S.M."/>
            <person name="Welte C.U."/>
        </authorList>
    </citation>
    <scope>NUCLEOTIDE SEQUENCE</scope>
    <source>
        <strain evidence="1">MAG_39</strain>
    </source>
</reference>
<dbReference type="Proteomes" id="UP000705867">
    <property type="component" value="Unassembled WGS sequence"/>
</dbReference>
<protein>
    <submittedName>
        <fullName evidence="1">Uncharacterized protein</fullName>
    </submittedName>
</protein>
<reference evidence="1" key="2">
    <citation type="submission" date="2021-08" db="EMBL/GenBank/DDBJ databases">
        <authorList>
            <person name="Dalcin Martins P."/>
        </authorList>
    </citation>
    <scope>NUCLEOTIDE SEQUENCE</scope>
    <source>
        <strain evidence="1">MAG_39</strain>
    </source>
</reference>
<comment type="caution">
    <text evidence="1">The sequence shown here is derived from an EMBL/GenBank/DDBJ whole genome shotgun (WGS) entry which is preliminary data.</text>
</comment>
<dbReference type="EMBL" id="JAIOIV010000101">
    <property type="protein sequence ID" value="MBZ0157072.1"/>
    <property type="molecule type" value="Genomic_DNA"/>
</dbReference>
<evidence type="ECO:0000313" key="1">
    <source>
        <dbReference type="EMBL" id="MBZ0157072.1"/>
    </source>
</evidence>
<name>A0A953JBS6_9BACT</name>
<evidence type="ECO:0000313" key="2">
    <source>
        <dbReference type="Proteomes" id="UP000705867"/>
    </source>
</evidence>